<dbReference type="Gene3D" id="1.10.3580.10">
    <property type="entry name" value="ATP12 ATPase"/>
    <property type="match status" value="1"/>
</dbReference>
<feature type="signal peptide" evidence="6">
    <location>
        <begin position="1"/>
        <end position="18"/>
    </location>
</feature>
<keyword evidence="3" id="KW-0809">Transit peptide</keyword>
<dbReference type="SUPFAM" id="SSF160909">
    <property type="entry name" value="ATP12-like"/>
    <property type="match status" value="1"/>
</dbReference>
<comment type="subcellular location">
    <subcellularLocation>
        <location evidence="1">Mitochondrion</location>
    </subcellularLocation>
</comment>
<evidence type="ECO:0000256" key="2">
    <source>
        <dbReference type="ARBA" id="ARBA00008231"/>
    </source>
</evidence>
<name>A0A0R3UPN7_MESCO</name>
<dbReference type="AlphaFoldDB" id="A0A0R3UPN7"/>
<gene>
    <name evidence="7" type="ORF">MCOS_LOCUS9817</name>
</gene>
<dbReference type="Pfam" id="PF07542">
    <property type="entry name" value="ATP12"/>
    <property type="match status" value="1"/>
</dbReference>
<evidence type="ECO:0000256" key="3">
    <source>
        <dbReference type="ARBA" id="ARBA00022946"/>
    </source>
</evidence>
<evidence type="ECO:0000256" key="5">
    <source>
        <dbReference type="ARBA" id="ARBA00023186"/>
    </source>
</evidence>
<reference evidence="7 8" key="1">
    <citation type="submission" date="2018-10" db="EMBL/GenBank/DDBJ databases">
        <authorList>
            <consortium name="Pathogen Informatics"/>
        </authorList>
    </citation>
    <scope>NUCLEOTIDE SEQUENCE [LARGE SCALE GENOMIC DNA]</scope>
</reference>
<dbReference type="STRING" id="53468.A0A0R3UPN7"/>
<evidence type="ECO:0000313" key="7">
    <source>
        <dbReference type="EMBL" id="VDD83814.1"/>
    </source>
</evidence>
<dbReference type="PANTHER" id="PTHR21013:SF10">
    <property type="entry name" value="ATP SYNTHASE MITOCHONDRIAL F1 COMPLEX ASSEMBLY FACTOR 2"/>
    <property type="match status" value="1"/>
</dbReference>
<organism evidence="7 8">
    <name type="scientific">Mesocestoides corti</name>
    <name type="common">Flatworm</name>
    <dbReference type="NCBI Taxonomy" id="53468"/>
    <lineage>
        <taxon>Eukaryota</taxon>
        <taxon>Metazoa</taxon>
        <taxon>Spiralia</taxon>
        <taxon>Lophotrochozoa</taxon>
        <taxon>Platyhelminthes</taxon>
        <taxon>Cestoda</taxon>
        <taxon>Eucestoda</taxon>
        <taxon>Cyclophyllidea</taxon>
        <taxon>Mesocestoididae</taxon>
        <taxon>Mesocestoides</taxon>
    </lineage>
</organism>
<keyword evidence="4" id="KW-0496">Mitochondrion</keyword>
<keyword evidence="8" id="KW-1185">Reference proteome</keyword>
<protein>
    <submittedName>
        <fullName evidence="7">Uncharacterized protein</fullName>
    </submittedName>
</protein>
<dbReference type="GO" id="GO:0033615">
    <property type="term" value="P:mitochondrial proton-transporting ATP synthase complex assembly"/>
    <property type="evidence" value="ECO:0007669"/>
    <property type="project" value="TreeGrafter"/>
</dbReference>
<feature type="chain" id="PRO_5030017588" evidence="6">
    <location>
        <begin position="19"/>
        <end position="172"/>
    </location>
</feature>
<comment type="similarity">
    <text evidence="2">Belongs to the ATP12 family.</text>
</comment>
<dbReference type="InterPro" id="IPR011419">
    <property type="entry name" value="ATP12_ATP_synth-F1-assembly"/>
</dbReference>
<dbReference type="EMBL" id="UXSR01005850">
    <property type="protein sequence ID" value="VDD83814.1"/>
    <property type="molecule type" value="Genomic_DNA"/>
</dbReference>
<evidence type="ECO:0000313" key="8">
    <source>
        <dbReference type="Proteomes" id="UP000267029"/>
    </source>
</evidence>
<dbReference type="InterPro" id="IPR042272">
    <property type="entry name" value="ATP12_ATP_synth-F1-assembly_N"/>
</dbReference>
<accession>A0A0R3UPN7</accession>
<dbReference type="Gene3D" id="3.30.2180.10">
    <property type="entry name" value="ATP12-like"/>
    <property type="match status" value="1"/>
</dbReference>
<evidence type="ECO:0000256" key="6">
    <source>
        <dbReference type="SAM" id="SignalP"/>
    </source>
</evidence>
<keyword evidence="5" id="KW-0143">Chaperone</keyword>
<evidence type="ECO:0000256" key="4">
    <source>
        <dbReference type="ARBA" id="ARBA00023128"/>
    </source>
</evidence>
<evidence type="ECO:0000256" key="1">
    <source>
        <dbReference type="ARBA" id="ARBA00004173"/>
    </source>
</evidence>
<dbReference type="PANTHER" id="PTHR21013">
    <property type="entry name" value="ATP SYNTHASE MITOCHONDRIAL F1 COMPLEX ASSEMBLY FACTOR 2/ATP12 PROTEIN, MITOCHONDRIAL PRECURSOR"/>
    <property type="match status" value="1"/>
</dbReference>
<dbReference type="Proteomes" id="UP000267029">
    <property type="component" value="Unassembled WGS sequence"/>
</dbReference>
<sequence>MPCARLIFLKIIFGLSFTLVDDVKEPGFGILLDKSRLRTPGGNVFCVPHEGLAFAVAHEWESQVDVIEKYTMPLTTLCYHVIDNPTERSKEAIVQGIMEFADTDTICFRVESPEELLSEQNSEWDPVLDFIEKKYNFRPPVTSGFSLTPLSPGSRELISRHLLAYNRWGLVG</sequence>
<keyword evidence="6" id="KW-0732">Signal</keyword>
<proteinExistence type="inferred from homology"/>
<dbReference type="GO" id="GO:0005739">
    <property type="term" value="C:mitochondrion"/>
    <property type="evidence" value="ECO:0007669"/>
    <property type="project" value="UniProtKB-SubCell"/>
</dbReference>
<dbReference type="OrthoDB" id="5673at2759"/>
<dbReference type="InterPro" id="IPR023335">
    <property type="entry name" value="ATP12_ortho_dom_sf"/>
</dbReference>